<organism evidence="3 4">
    <name type="scientific">Methylorubrum aminovorans</name>
    <dbReference type="NCBI Taxonomy" id="269069"/>
    <lineage>
        <taxon>Bacteria</taxon>
        <taxon>Pseudomonadati</taxon>
        <taxon>Pseudomonadota</taxon>
        <taxon>Alphaproteobacteria</taxon>
        <taxon>Hyphomicrobiales</taxon>
        <taxon>Methylobacteriaceae</taxon>
        <taxon>Methylorubrum</taxon>
    </lineage>
</organism>
<dbReference type="Proteomes" id="UP001055039">
    <property type="component" value="Unassembled WGS sequence"/>
</dbReference>
<feature type="compositionally biased region" description="Basic and acidic residues" evidence="1">
    <location>
        <begin position="206"/>
        <end position="222"/>
    </location>
</feature>
<proteinExistence type="predicted"/>
<name>A0ABQ4UPF6_9HYPH</name>
<evidence type="ECO:0000256" key="1">
    <source>
        <dbReference type="SAM" id="MobiDB-lite"/>
    </source>
</evidence>
<evidence type="ECO:0000313" key="3">
    <source>
        <dbReference type="EMBL" id="GJE67965.1"/>
    </source>
</evidence>
<dbReference type="InterPro" id="IPR025048">
    <property type="entry name" value="DUF3987"/>
</dbReference>
<sequence>MLASTPGPYAQIGARLVERGYAALPIMPGTKRPGVPLGDGSFIGLDDWAARAAARLPLDIEIDRWSASPAGVCVALGNASSGVIAADIDTDVPEIRDAILAVLPPSLTGKAGQKGETLFYRGSPSFPSRSFNLPGPDGRPTRVLDMLGSGKQTVLPPTVHPDTGHPYRWTRPETLDGIDPADLPWIDDDIGERIAEALKPFGYAPEPERPQRREVAEGEETPHRRVNNLAMADLGAWVPDLGLYRLRRRGGGYVAVPTWRPSHTGRALEKRGLNLKIHPQGIRDFHDLERPYTPLDLVMAARGDELDQAFEWLAARVGFGEGIDLDLQPRQVEERDGVLFDAETGEVLDAPARAEPQPTDAAGDPRDFPLADLQVSGLVGEIADWIEATSPKPIRLFAVAAALLTVGTLIGRRVYCGMPRSGAHLYALTIAGTGAGKERPQEAMRQILDAVSSTRLHSGASSSAASLAMRLAERPVQVQIIDEVDKVLARSGNRNANAQERELVQDYCTLWGRGMGTFIPNSTTTRGDIFIHRPCLSFFGATNFVSFYEHMKAKLLANGFLNRFLVLPRFERVRARRPRLAEEIVPASIIAAAKRLFEFQDAPPAGADPRRHIAPSTTLHDPVRPPEMRVIEMTPEAQAIYDACRERDERMLERADKDPLFEAWVRGAEMTKRIALIVACGRYVDSDLAGAVVDEADMRFAARLVDWSLGLFVSGLRENMAENDHQANAKLVLGHLRKSNRAMTRTELYRRVDARMHSRDLDAVIGYLKTSAQIEELEEQTTGRPKRSYRLLP</sequence>
<dbReference type="RefSeq" id="WP_238228844.1">
    <property type="nucleotide sequence ID" value="NZ_BAAADH010000054.1"/>
</dbReference>
<accession>A0ABQ4UPF6</accession>
<protein>
    <recommendedName>
        <fullName evidence="2">DNA primase/polymerase bifunctional N-terminal domain-containing protein</fullName>
    </recommendedName>
</protein>
<reference evidence="3" key="2">
    <citation type="submission" date="2021-08" db="EMBL/GenBank/DDBJ databases">
        <authorList>
            <person name="Tani A."/>
            <person name="Ola A."/>
            <person name="Ogura Y."/>
            <person name="Katsura K."/>
            <person name="Hayashi T."/>
        </authorList>
    </citation>
    <scope>NUCLEOTIDE SEQUENCE</scope>
    <source>
        <strain evidence="3">NBRC 15686</strain>
    </source>
</reference>
<gene>
    <name evidence="3" type="ORF">LNAOJCKE_5201</name>
</gene>
<dbReference type="SMART" id="SM00943">
    <property type="entry name" value="Prim-Pol"/>
    <property type="match status" value="1"/>
</dbReference>
<comment type="caution">
    <text evidence="3">The sequence shown here is derived from an EMBL/GenBank/DDBJ whole genome shotgun (WGS) entry which is preliminary data.</text>
</comment>
<dbReference type="Pfam" id="PF09250">
    <property type="entry name" value="Prim-Pol"/>
    <property type="match status" value="1"/>
</dbReference>
<keyword evidence="4" id="KW-1185">Reference proteome</keyword>
<dbReference type="InterPro" id="IPR015330">
    <property type="entry name" value="DNA_primase/pol_bifunc_N"/>
</dbReference>
<feature type="region of interest" description="Disordered" evidence="1">
    <location>
        <begin position="203"/>
        <end position="222"/>
    </location>
</feature>
<dbReference type="Pfam" id="PF13148">
    <property type="entry name" value="DUF3987"/>
    <property type="match status" value="1"/>
</dbReference>
<dbReference type="EMBL" id="BPRC01000038">
    <property type="protein sequence ID" value="GJE67965.1"/>
    <property type="molecule type" value="Genomic_DNA"/>
</dbReference>
<evidence type="ECO:0000313" key="4">
    <source>
        <dbReference type="Proteomes" id="UP001055039"/>
    </source>
</evidence>
<evidence type="ECO:0000259" key="2">
    <source>
        <dbReference type="SMART" id="SM00943"/>
    </source>
</evidence>
<reference evidence="3" key="1">
    <citation type="journal article" date="2021" name="Front. Microbiol.">
        <title>Comprehensive Comparative Genomics and Phenotyping of Methylobacterium Species.</title>
        <authorList>
            <person name="Alessa O."/>
            <person name="Ogura Y."/>
            <person name="Fujitani Y."/>
            <person name="Takami H."/>
            <person name="Hayashi T."/>
            <person name="Sahin N."/>
            <person name="Tani A."/>
        </authorList>
    </citation>
    <scope>NUCLEOTIDE SEQUENCE</scope>
    <source>
        <strain evidence="3">NBRC 15686</strain>
    </source>
</reference>
<feature type="domain" description="DNA primase/polymerase bifunctional N-terminal" evidence="2">
    <location>
        <begin position="13"/>
        <end position="186"/>
    </location>
</feature>